<accession>A0A9X2AXM3</accession>
<dbReference type="GO" id="GO:0035438">
    <property type="term" value="F:cyclic-di-GMP binding"/>
    <property type="evidence" value="ECO:0007669"/>
    <property type="project" value="InterPro"/>
</dbReference>
<protein>
    <submittedName>
        <fullName evidence="2">PilZ domain-containing protein</fullName>
    </submittedName>
</protein>
<evidence type="ECO:0000313" key="2">
    <source>
        <dbReference type="EMBL" id="MCJ2375793.1"/>
    </source>
</evidence>
<comment type="caution">
    <text evidence="2">The sequence shown here is derived from an EMBL/GenBank/DDBJ whole genome shotgun (WGS) entry which is preliminary data.</text>
</comment>
<name>A0A9X2AXM3_9VIBR</name>
<dbReference type="RefSeq" id="WP_244355174.1">
    <property type="nucleotide sequence ID" value="NZ_JAJNNZ010000002.1"/>
</dbReference>
<dbReference type="AlphaFoldDB" id="A0A9X2AXM3"/>
<dbReference type="InterPro" id="IPR009875">
    <property type="entry name" value="PilZ_domain"/>
</dbReference>
<dbReference type="SUPFAM" id="SSF141371">
    <property type="entry name" value="PilZ domain-like"/>
    <property type="match status" value="1"/>
</dbReference>
<dbReference type="Gene3D" id="2.40.10.220">
    <property type="entry name" value="predicted glycosyltransferase like domains"/>
    <property type="match status" value="2"/>
</dbReference>
<dbReference type="Pfam" id="PF07238">
    <property type="entry name" value="PilZ"/>
    <property type="match status" value="2"/>
</dbReference>
<proteinExistence type="predicted"/>
<evidence type="ECO:0000313" key="3">
    <source>
        <dbReference type="Proteomes" id="UP001139488"/>
    </source>
</evidence>
<gene>
    <name evidence="2" type="ORF">LNL84_02995</name>
</gene>
<dbReference type="Proteomes" id="UP001139488">
    <property type="component" value="Unassembled WGS sequence"/>
</dbReference>
<dbReference type="EMBL" id="JAJNNZ010000002">
    <property type="protein sequence ID" value="MCJ2375793.1"/>
    <property type="molecule type" value="Genomic_DNA"/>
</dbReference>
<evidence type="ECO:0000259" key="1">
    <source>
        <dbReference type="Pfam" id="PF07238"/>
    </source>
</evidence>
<organism evidence="2 3">
    <name type="scientific">Vibrio gelatinilyticus</name>
    <dbReference type="NCBI Taxonomy" id="2893468"/>
    <lineage>
        <taxon>Bacteria</taxon>
        <taxon>Pseudomonadati</taxon>
        <taxon>Pseudomonadota</taxon>
        <taxon>Gammaproteobacteria</taxon>
        <taxon>Vibrionales</taxon>
        <taxon>Vibrionaceae</taxon>
        <taxon>Vibrio</taxon>
    </lineage>
</organism>
<feature type="domain" description="PilZ" evidence="1">
    <location>
        <begin position="145"/>
        <end position="228"/>
    </location>
</feature>
<reference evidence="2" key="1">
    <citation type="submission" date="2021-11" db="EMBL/GenBank/DDBJ databases">
        <title>Vibrio ZSDE26 sp. nov. and Vibrio ZSDZ34 sp. nov., isolated from coastal seawater in Qingdao.</title>
        <authorList>
            <person name="Zhang P."/>
        </authorList>
    </citation>
    <scope>NUCLEOTIDE SEQUENCE</scope>
    <source>
        <strain evidence="2">ZSDZ34</strain>
    </source>
</reference>
<keyword evidence="3" id="KW-1185">Reference proteome</keyword>
<feature type="domain" description="PilZ" evidence="1">
    <location>
        <begin position="468"/>
        <end position="554"/>
    </location>
</feature>
<sequence>MQQSEILSLTEKLIPAYQADDFEHVLLQLTEGVSPSAKLLVKMELNRIMTPSQKRIDLRGRLSQDCQEYLLDGISHWLDDRAFNQYHKLVKKFGGYTEGVWESLVSQPSLAQGVRGKPLTLESDLTDPNSPFEAEPINLGYDLLRRENRLKLTSQIAITLSNGETAHGVTVDLSGAGAKFKVPGTFDYNLGEVISVSFNELAKNDKIKDIQKPIEYRVLGVEGVHGISPVKFLRTLRLTPTDAIELVVEQHLNTETKKIRHNNQDKITRARTRGFEHTYLKHACNLPLFFSGEQLKVALLTENNHSIWNYWHDERNQQAIGNLFSPERMALLVKAGIKGCSNVLYSFTHEHQGMTLFYSMMMPEASREERQLFWHIGAKKKSWRAFHLSVFELSDKEISQLSAHSSELAQDSNTLTHCGILREISDDTSALDYLLTEKPRLSSSELGKFRHPRKTTQPRGIYFDALSRRKEPRYQFRSPLSLLIDGQPAISAHTIDISKRGLSIELALPLSLPTNSLVNVDYIELKLYNDKLPLNRVPYRVVRFSDDCKQVHLAIEENGKTIKTIAFLNGIIDNNRDTLIEKEESLPSAELLESMHNVLLSKMVSTPIYVDRRGSSLKTRAIGVNYPLPGYLQLFERLGHNHKLSLQPIFKGRSNSLLVNSMKKRLGAEPVHCEVYIAALKFGDRIQAVHTKLRSDFPSARERIQFVKHALSLGELYVLRLSCSPVFDPLTVLLRKDINELLALSLTHARNLENEMNSIHGYCELVDITEEVLIRLELN</sequence>